<keyword evidence="4" id="KW-0808">Transferase</keyword>
<evidence type="ECO:0000259" key="5">
    <source>
        <dbReference type="PROSITE" id="PS50968"/>
    </source>
</evidence>
<evidence type="ECO:0000256" key="4">
    <source>
        <dbReference type="RuleBase" id="RU003423"/>
    </source>
</evidence>
<dbReference type="InterPro" id="IPR045257">
    <property type="entry name" value="E2/Pdx1"/>
</dbReference>
<sequence length="480" mass="50047">MIYTYVISVPVNVKMPSLSPTMSEGSIVQWSKKEGEEVAPGDVLCEVQTDKAVVALETDEEGTLAKIIVNANEPGIKVGDLIALIAGPGEDWKEVAASAPAVAPALQSSKEEKPAAAAAPQPAVSKTVATPKTEGLIPRSSAMGPAVRALLHQHNLNASQIPATGPHGQLLKGDVMAFIAGGGACTSPTPAGVHSSPATAAQVSVPPAAAFIDIPLTNMRQTIAKRLTFSKSSIPHTYVRGVASLDHILALRKNLKSRIGLRLSVNDMIIKACALALRMVPEMNATSNETTGTAVLQTAVDICMAVATPSGLITPILFNADITPVSQLSQMAVALAKRARDGKLQPREFQGGSFTISNLGMFDISEFTAVINPPQVAILAVGTGRPKAVSVDAQNGVLFSNRVTLTLSVDSRFVSEVVAGRFLSRVSQLLGEPHLLLSDDPLASAGLQDTSTREPDAFDVLMLSNQAVSAVQAKPTQGKA</sequence>
<dbReference type="Pfam" id="PF02817">
    <property type="entry name" value="E3_binding"/>
    <property type="match status" value="1"/>
</dbReference>
<dbReference type="InterPro" id="IPR023213">
    <property type="entry name" value="CAT-like_dom_sf"/>
</dbReference>
<dbReference type="Pfam" id="PF00364">
    <property type="entry name" value="Biotin_lipoyl"/>
    <property type="match status" value="1"/>
</dbReference>
<evidence type="ECO:0000256" key="3">
    <source>
        <dbReference type="ARBA" id="ARBA00022946"/>
    </source>
</evidence>
<dbReference type="GO" id="GO:0045254">
    <property type="term" value="C:pyruvate dehydrogenase complex"/>
    <property type="evidence" value="ECO:0007669"/>
    <property type="project" value="InterPro"/>
</dbReference>
<comment type="similarity">
    <text evidence="1 4">Belongs to the 2-oxoacid dehydrogenase family.</text>
</comment>
<dbReference type="PROSITE" id="PS51826">
    <property type="entry name" value="PSBD"/>
    <property type="match status" value="1"/>
</dbReference>
<comment type="cofactor">
    <cofactor evidence="4">
        <name>(R)-lipoate</name>
        <dbReference type="ChEBI" id="CHEBI:83088"/>
    </cofactor>
</comment>
<dbReference type="FunFam" id="2.40.50.100:FF:000010">
    <property type="entry name" value="Acetyltransferase component of pyruvate dehydrogenase complex"/>
    <property type="match status" value="1"/>
</dbReference>
<dbReference type="GO" id="GO:0006086">
    <property type="term" value="P:pyruvate decarboxylation to acetyl-CoA"/>
    <property type="evidence" value="ECO:0007669"/>
    <property type="project" value="InterPro"/>
</dbReference>
<dbReference type="SUPFAM" id="SSF47005">
    <property type="entry name" value="Peripheral subunit-binding domain of 2-oxo acid dehydrogenase complex"/>
    <property type="match status" value="1"/>
</dbReference>
<evidence type="ECO:0000256" key="2">
    <source>
        <dbReference type="ARBA" id="ARBA00022823"/>
    </source>
</evidence>
<dbReference type="EMBL" id="JXXN02003636">
    <property type="protein sequence ID" value="THD21341.1"/>
    <property type="molecule type" value="Genomic_DNA"/>
</dbReference>
<dbReference type="SUPFAM" id="SSF52777">
    <property type="entry name" value="CoA-dependent acyltransferases"/>
    <property type="match status" value="1"/>
</dbReference>
<keyword evidence="7" id="KW-0670">Pyruvate</keyword>
<keyword evidence="8" id="KW-1185">Reference proteome</keyword>
<dbReference type="CDD" id="cd06849">
    <property type="entry name" value="lipoyl_domain"/>
    <property type="match status" value="1"/>
</dbReference>
<gene>
    <name evidence="7" type="ORF">D915_007925</name>
</gene>
<dbReference type="PANTHER" id="PTHR23151">
    <property type="entry name" value="DIHYDROLIPOAMIDE ACETYL/SUCCINYL-TRANSFERASE-RELATED"/>
    <property type="match status" value="1"/>
</dbReference>
<dbReference type="AlphaFoldDB" id="A0A4E0R6W4"/>
<accession>A0A4E0R6W4</accession>
<dbReference type="InterPro" id="IPR004167">
    <property type="entry name" value="PSBD"/>
</dbReference>
<evidence type="ECO:0000313" key="7">
    <source>
        <dbReference type="EMBL" id="THD21341.1"/>
    </source>
</evidence>
<dbReference type="Pfam" id="PF00198">
    <property type="entry name" value="2-oxoacid_dh"/>
    <property type="match status" value="1"/>
</dbReference>
<organism evidence="7 8">
    <name type="scientific">Fasciola hepatica</name>
    <name type="common">Liver fluke</name>
    <dbReference type="NCBI Taxonomy" id="6192"/>
    <lineage>
        <taxon>Eukaryota</taxon>
        <taxon>Metazoa</taxon>
        <taxon>Spiralia</taxon>
        <taxon>Lophotrochozoa</taxon>
        <taxon>Platyhelminthes</taxon>
        <taxon>Trematoda</taxon>
        <taxon>Digenea</taxon>
        <taxon>Plagiorchiida</taxon>
        <taxon>Echinostomata</taxon>
        <taxon>Echinostomatoidea</taxon>
        <taxon>Fasciolidae</taxon>
        <taxon>Fasciola</taxon>
    </lineage>
</organism>
<keyword evidence="2 4" id="KW-0450">Lipoyl</keyword>
<dbReference type="InterPro" id="IPR036625">
    <property type="entry name" value="E3-bd_dom_sf"/>
</dbReference>
<dbReference type="PROSITE" id="PS50968">
    <property type="entry name" value="BIOTINYL_LIPOYL"/>
    <property type="match status" value="1"/>
</dbReference>
<dbReference type="InterPro" id="IPR001078">
    <property type="entry name" value="2-oxoacid_DH_actylTfrase"/>
</dbReference>
<evidence type="ECO:0000256" key="1">
    <source>
        <dbReference type="ARBA" id="ARBA00007317"/>
    </source>
</evidence>
<comment type="caution">
    <text evidence="7">The sequence shown here is derived from an EMBL/GenBank/DDBJ whole genome shotgun (WGS) entry which is preliminary data.</text>
</comment>
<proteinExistence type="inferred from homology"/>
<feature type="domain" description="Peripheral subunit-binding (PSBD)" evidence="6">
    <location>
        <begin position="142"/>
        <end position="179"/>
    </location>
</feature>
<dbReference type="PROSITE" id="PS00189">
    <property type="entry name" value="LIPOYL"/>
    <property type="match status" value="1"/>
</dbReference>
<feature type="domain" description="Lipoyl-binding" evidence="5">
    <location>
        <begin position="10"/>
        <end position="86"/>
    </location>
</feature>
<name>A0A4E0R6W4_FASHE</name>
<dbReference type="Proteomes" id="UP000230066">
    <property type="component" value="Unassembled WGS sequence"/>
</dbReference>
<dbReference type="InterPro" id="IPR011053">
    <property type="entry name" value="Single_hybrid_motif"/>
</dbReference>
<keyword evidence="3" id="KW-0809">Transit peptide</keyword>
<dbReference type="Gene3D" id="2.40.50.100">
    <property type="match status" value="1"/>
</dbReference>
<dbReference type="InterPro" id="IPR000089">
    <property type="entry name" value="Biotin_lipoyl"/>
</dbReference>
<evidence type="ECO:0000313" key="8">
    <source>
        <dbReference type="Proteomes" id="UP000230066"/>
    </source>
</evidence>
<evidence type="ECO:0000259" key="6">
    <source>
        <dbReference type="PROSITE" id="PS51826"/>
    </source>
</evidence>
<dbReference type="GO" id="GO:0016746">
    <property type="term" value="F:acyltransferase activity"/>
    <property type="evidence" value="ECO:0007669"/>
    <property type="project" value="UniProtKB-KW"/>
</dbReference>
<dbReference type="GO" id="GO:0005739">
    <property type="term" value="C:mitochondrion"/>
    <property type="evidence" value="ECO:0007669"/>
    <property type="project" value="TreeGrafter"/>
</dbReference>
<protein>
    <recommendedName>
        <fullName evidence="4">Dihydrolipoamide acetyltransferase component of pyruvate dehydrogenase complex</fullName>
        <ecNumber evidence="4">2.3.1.-</ecNumber>
    </recommendedName>
</protein>
<dbReference type="Gene3D" id="3.30.559.10">
    <property type="entry name" value="Chloramphenicol acetyltransferase-like domain"/>
    <property type="match status" value="1"/>
</dbReference>
<dbReference type="EC" id="2.3.1.-" evidence="4"/>
<dbReference type="PANTHER" id="PTHR23151:SF90">
    <property type="entry name" value="DIHYDROLIPOYLLYSINE-RESIDUE ACETYLTRANSFERASE COMPONENT OF PYRUVATE DEHYDROGENASE COMPLEX, MITOCHONDRIAL-RELATED"/>
    <property type="match status" value="1"/>
</dbReference>
<dbReference type="InterPro" id="IPR003016">
    <property type="entry name" value="2-oxoA_DH_lipoyl-BS"/>
</dbReference>
<reference evidence="7" key="1">
    <citation type="submission" date="2019-03" db="EMBL/GenBank/DDBJ databases">
        <title>Improved annotation for the trematode Fasciola hepatica.</title>
        <authorList>
            <person name="Choi Y.-J."/>
            <person name="Martin J."/>
            <person name="Mitreva M."/>
        </authorList>
    </citation>
    <scope>NUCLEOTIDE SEQUENCE [LARGE SCALE GENOMIC DNA]</scope>
</reference>
<dbReference type="Gene3D" id="4.10.320.10">
    <property type="entry name" value="E3-binding domain"/>
    <property type="match status" value="1"/>
</dbReference>
<dbReference type="SUPFAM" id="SSF51230">
    <property type="entry name" value="Single hybrid motif"/>
    <property type="match status" value="1"/>
</dbReference>
<keyword evidence="4" id="KW-0012">Acyltransferase</keyword>